<reference evidence="20" key="2">
    <citation type="submission" date="2022-10" db="EMBL/GenBank/DDBJ databases">
        <authorList>
            <consortium name="ENA_rothamsted_submissions"/>
            <consortium name="culmorum"/>
            <person name="King R."/>
        </authorList>
    </citation>
    <scope>NUCLEOTIDE SEQUENCE</scope>
</reference>
<evidence type="ECO:0000256" key="10">
    <source>
        <dbReference type="ARBA" id="ARBA00023286"/>
    </source>
</evidence>
<dbReference type="AlphaFoldDB" id="A0A9P0ILP8"/>
<dbReference type="Gene3D" id="2.70.170.10">
    <property type="entry name" value="Neurotransmitter-gated ion-channel ligand-binding domain"/>
    <property type="match status" value="1"/>
</dbReference>
<feature type="domain" description="Neurotransmitter-gated ion-channel transmembrane" evidence="19">
    <location>
        <begin position="371"/>
        <end position="612"/>
    </location>
</feature>
<evidence type="ECO:0000313" key="21">
    <source>
        <dbReference type="Proteomes" id="UP001153620"/>
    </source>
</evidence>
<feature type="region of interest" description="Disordered" evidence="17">
    <location>
        <begin position="469"/>
        <end position="504"/>
    </location>
</feature>
<keyword evidence="6 16" id="KW-1133">Transmembrane helix</keyword>
<dbReference type="FunFam" id="2.70.170.10:FF:000042">
    <property type="entry name" value="Blast:Glycine receptor subunit alpha-3"/>
    <property type="match status" value="1"/>
</dbReference>
<dbReference type="PRINTS" id="PR00253">
    <property type="entry name" value="GABAARECEPTR"/>
</dbReference>
<dbReference type="GO" id="GO:0005230">
    <property type="term" value="F:extracellular ligand-gated monoatomic ion channel activity"/>
    <property type="evidence" value="ECO:0007669"/>
    <property type="project" value="InterPro"/>
</dbReference>
<keyword evidence="7 16" id="KW-0406">Ion transport</keyword>
<keyword evidence="10" id="KW-1071">Ligand-gated ion channel</keyword>
<dbReference type="OrthoDB" id="3176171at2759"/>
<accession>A0A9P0ILP8</accession>
<keyword evidence="9" id="KW-0325">Glycoprotein</keyword>
<evidence type="ECO:0000259" key="19">
    <source>
        <dbReference type="Pfam" id="PF02932"/>
    </source>
</evidence>
<evidence type="ECO:0000256" key="1">
    <source>
        <dbReference type="ARBA" id="ARBA00004651"/>
    </source>
</evidence>
<keyword evidence="3" id="KW-1003">Cell membrane</keyword>
<dbReference type="Pfam" id="PF02932">
    <property type="entry name" value="Neur_chan_memb"/>
    <property type="match status" value="1"/>
</dbReference>
<dbReference type="InterPro" id="IPR018000">
    <property type="entry name" value="Neurotransmitter_ion_chnl_CS"/>
</dbReference>
<name>A0A9P0ILP8_9DIPT</name>
<evidence type="ECO:0000256" key="5">
    <source>
        <dbReference type="ARBA" id="ARBA00022729"/>
    </source>
</evidence>
<evidence type="ECO:0000313" key="20">
    <source>
        <dbReference type="EMBL" id="CAH1710151.1"/>
    </source>
</evidence>
<dbReference type="InterPro" id="IPR006029">
    <property type="entry name" value="Neurotrans-gated_channel_TM"/>
</dbReference>
<evidence type="ECO:0000256" key="8">
    <source>
        <dbReference type="ARBA" id="ARBA00023136"/>
    </source>
</evidence>
<dbReference type="GO" id="GO:0005254">
    <property type="term" value="F:chloride channel activity"/>
    <property type="evidence" value="ECO:0007669"/>
    <property type="project" value="UniProtKB-ARBA"/>
</dbReference>
<dbReference type="PROSITE" id="PS00236">
    <property type="entry name" value="NEUROTR_ION_CHANNEL"/>
    <property type="match status" value="1"/>
</dbReference>
<dbReference type="SUPFAM" id="SSF90112">
    <property type="entry name" value="Neurotransmitter-gated ion-channel transmembrane pore"/>
    <property type="match status" value="1"/>
</dbReference>
<protein>
    <recommendedName>
        <fullName evidence="14">pH-sensitive chloride channel 2</fullName>
    </recommendedName>
    <alternativeName>
        <fullName evidence="15">Ligand-gated chloride channel protein hodor</fullName>
    </alternativeName>
</protein>
<dbReference type="GO" id="GO:0005886">
    <property type="term" value="C:plasma membrane"/>
    <property type="evidence" value="ECO:0007669"/>
    <property type="project" value="UniProtKB-SubCell"/>
</dbReference>
<comment type="subcellular location">
    <subcellularLocation>
        <location evidence="1">Cell membrane</location>
        <topology evidence="1">Multi-pass membrane protein</topology>
    </subcellularLocation>
</comment>
<sequence>MEILKVVITLLLQISLIAVAQNSTQSENNHDKITQLNLSTESDVTKLLENSTIQSTDNNNLTSTVAEKTLNDTETQTTVATSTVPTTTTDMLIPPATVEAQIEKLDVTSKKPSRLTVIAAQASEGCPSFENANSLTQTQLFKRLVHPCRYDRIQRPEPRDENNHVLPVDVYARAYIYFLQNLEAHDLQFKIQALLQLRYVDPRLVFREVAPNKTTPILGEDDLRKELWVPHIFFANERDSGILGTHEKDILTSISPDGTVIISTRLQATLYCYMDLRKFPFDQQQCKTVLESWMYNGSQVKLHWEPKSPITLGPDQHLTEYVLMKTFTNETMINADLSDLRHGAFAGNYSSLSFTVVLARQMGFYLMDYFLPSMMIVSISWVSFWLQADQTAPRVMLGTTTMLTFITLASAQGKTLPKVSYIKASEIWFMGCTGFIFGSLVEFAFVNTIWRRKKNVELKKVNTSNILKQTLTPRPMRKDMSHSPNSLQKSHSWSNIKEQDQKSPLNGRQFKFDNSLTVHSLMSYLQGSGSIPIITTESVDDFKTYTNGGMSHGHSAVSVTIDAPQKELTDKEKEQQKITWTTMTPQQISMWIDKRSRVFFPCAFFVFNIFYWTFVNI</sequence>
<keyword evidence="5 16" id="KW-0732">Signal</keyword>
<evidence type="ECO:0000256" key="14">
    <source>
        <dbReference type="ARBA" id="ARBA00073427"/>
    </source>
</evidence>
<evidence type="ECO:0000259" key="18">
    <source>
        <dbReference type="Pfam" id="PF02931"/>
    </source>
</evidence>
<evidence type="ECO:0000256" key="3">
    <source>
        <dbReference type="ARBA" id="ARBA00022475"/>
    </source>
</evidence>
<dbReference type="Gene3D" id="1.20.58.390">
    <property type="entry name" value="Neurotransmitter-gated ion-channel transmembrane domain"/>
    <property type="match status" value="1"/>
</dbReference>
<evidence type="ECO:0000256" key="7">
    <source>
        <dbReference type="ARBA" id="ARBA00023065"/>
    </source>
</evidence>
<feature type="transmembrane region" description="Helical" evidence="16">
    <location>
        <begin position="395"/>
        <end position="415"/>
    </location>
</feature>
<dbReference type="Proteomes" id="UP001153620">
    <property type="component" value="Chromosome 1"/>
</dbReference>
<dbReference type="CDD" id="cd18987">
    <property type="entry name" value="LGIC_ECD_anion"/>
    <property type="match status" value="1"/>
</dbReference>
<reference evidence="20" key="1">
    <citation type="submission" date="2022-01" db="EMBL/GenBank/DDBJ databases">
        <authorList>
            <person name="King R."/>
        </authorList>
    </citation>
    <scope>NUCLEOTIDE SEQUENCE</scope>
</reference>
<comment type="catalytic activity">
    <reaction evidence="12">
        <text>chloride(in) = chloride(out)</text>
        <dbReference type="Rhea" id="RHEA:29823"/>
        <dbReference type="ChEBI" id="CHEBI:17996"/>
    </reaction>
    <physiologicalReaction direction="left-to-right" evidence="12">
        <dbReference type="Rhea" id="RHEA:29824"/>
    </physiologicalReaction>
</comment>
<evidence type="ECO:0000256" key="11">
    <source>
        <dbReference type="ARBA" id="ARBA00023303"/>
    </source>
</evidence>
<dbReference type="InterPro" id="IPR036734">
    <property type="entry name" value="Neur_chan_lig-bd_sf"/>
</dbReference>
<dbReference type="GO" id="GO:0099095">
    <property type="term" value="F:ligand-gated monoatomic anion channel activity"/>
    <property type="evidence" value="ECO:0007669"/>
    <property type="project" value="UniProtKB-ARBA"/>
</dbReference>
<keyword evidence="21" id="KW-1185">Reference proteome</keyword>
<feature type="domain" description="Neurotransmitter-gated ion-channel ligand-binding" evidence="18">
    <location>
        <begin position="137"/>
        <end position="362"/>
    </location>
</feature>
<feature type="transmembrane region" description="Helical" evidence="16">
    <location>
        <begin position="427"/>
        <end position="450"/>
    </location>
</feature>
<dbReference type="SUPFAM" id="SSF63712">
    <property type="entry name" value="Nicotinic receptor ligand binding domain-like"/>
    <property type="match status" value="1"/>
</dbReference>
<feature type="transmembrane region" description="Helical" evidence="16">
    <location>
        <begin position="369"/>
        <end position="388"/>
    </location>
</feature>
<proteinExistence type="inferred from homology"/>
<keyword evidence="2 16" id="KW-0813">Transport</keyword>
<evidence type="ECO:0000256" key="12">
    <source>
        <dbReference type="ARBA" id="ARBA00051122"/>
    </source>
</evidence>
<evidence type="ECO:0000256" key="4">
    <source>
        <dbReference type="ARBA" id="ARBA00022692"/>
    </source>
</evidence>
<dbReference type="InterPro" id="IPR038050">
    <property type="entry name" value="Neuro_actylchol_rec"/>
</dbReference>
<feature type="transmembrane region" description="Helical" evidence="16">
    <location>
        <begin position="598"/>
        <end position="615"/>
    </location>
</feature>
<dbReference type="PRINTS" id="PR00252">
    <property type="entry name" value="NRIONCHANNEL"/>
</dbReference>
<dbReference type="Pfam" id="PF02931">
    <property type="entry name" value="Neur_chan_LBD"/>
    <property type="match status" value="1"/>
</dbReference>
<dbReference type="InterPro" id="IPR006202">
    <property type="entry name" value="Neur_chan_lig-bd"/>
</dbReference>
<dbReference type="CDD" id="cd19049">
    <property type="entry name" value="LGIC_TM_anion"/>
    <property type="match status" value="1"/>
</dbReference>
<keyword evidence="11 16" id="KW-0407">Ion channel</keyword>
<evidence type="ECO:0000256" key="17">
    <source>
        <dbReference type="SAM" id="MobiDB-lite"/>
    </source>
</evidence>
<evidence type="ECO:0000256" key="16">
    <source>
        <dbReference type="RuleBase" id="RU000687"/>
    </source>
</evidence>
<feature type="compositionally biased region" description="Polar residues" evidence="17">
    <location>
        <begin position="482"/>
        <end position="504"/>
    </location>
</feature>
<dbReference type="InterPro" id="IPR006201">
    <property type="entry name" value="Neur_channel"/>
</dbReference>
<evidence type="ECO:0000256" key="9">
    <source>
        <dbReference type="ARBA" id="ARBA00023180"/>
    </source>
</evidence>
<evidence type="ECO:0000256" key="15">
    <source>
        <dbReference type="ARBA" id="ARBA00082029"/>
    </source>
</evidence>
<keyword evidence="4 16" id="KW-0812">Transmembrane</keyword>
<organism evidence="20 21">
    <name type="scientific">Chironomus riparius</name>
    <dbReference type="NCBI Taxonomy" id="315576"/>
    <lineage>
        <taxon>Eukaryota</taxon>
        <taxon>Metazoa</taxon>
        <taxon>Ecdysozoa</taxon>
        <taxon>Arthropoda</taxon>
        <taxon>Hexapoda</taxon>
        <taxon>Insecta</taxon>
        <taxon>Pterygota</taxon>
        <taxon>Neoptera</taxon>
        <taxon>Endopterygota</taxon>
        <taxon>Diptera</taxon>
        <taxon>Nematocera</taxon>
        <taxon>Chironomoidea</taxon>
        <taxon>Chironomidae</taxon>
        <taxon>Chironominae</taxon>
        <taxon>Chironomus</taxon>
    </lineage>
</organism>
<feature type="chain" id="PRO_5040527522" description="pH-sensitive chloride channel 2" evidence="16">
    <location>
        <begin position="21"/>
        <end position="617"/>
    </location>
</feature>
<keyword evidence="8 16" id="KW-0472">Membrane</keyword>
<gene>
    <name evidence="20" type="ORF">CHIRRI_LOCUS1500</name>
</gene>
<comment type="similarity">
    <text evidence="13 16">Belongs to the ligand-gated ion channel (TC 1.A.9) family.</text>
</comment>
<dbReference type="InterPro" id="IPR036719">
    <property type="entry name" value="Neuro-gated_channel_TM_sf"/>
</dbReference>
<evidence type="ECO:0000256" key="6">
    <source>
        <dbReference type="ARBA" id="ARBA00022989"/>
    </source>
</evidence>
<feature type="signal peptide" evidence="16">
    <location>
        <begin position="1"/>
        <end position="20"/>
    </location>
</feature>
<dbReference type="PANTHER" id="PTHR18945">
    <property type="entry name" value="NEUROTRANSMITTER GATED ION CHANNEL"/>
    <property type="match status" value="1"/>
</dbReference>
<evidence type="ECO:0000256" key="2">
    <source>
        <dbReference type="ARBA" id="ARBA00022448"/>
    </source>
</evidence>
<dbReference type="GO" id="GO:0004888">
    <property type="term" value="F:transmembrane signaling receptor activity"/>
    <property type="evidence" value="ECO:0007669"/>
    <property type="project" value="InterPro"/>
</dbReference>
<dbReference type="InterPro" id="IPR006028">
    <property type="entry name" value="GABAA/Glycine_rcpt"/>
</dbReference>
<evidence type="ECO:0000256" key="13">
    <source>
        <dbReference type="ARBA" id="ARBA00061606"/>
    </source>
</evidence>
<dbReference type="EMBL" id="OU895877">
    <property type="protein sequence ID" value="CAH1710151.1"/>
    <property type="molecule type" value="Genomic_DNA"/>
</dbReference>